<gene>
    <name evidence="7" type="ORF">NX02_13130</name>
</gene>
<dbReference type="InterPro" id="IPR016161">
    <property type="entry name" value="Ald_DH/histidinol_DH"/>
</dbReference>
<dbReference type="Proteomes" id="UP000018851">
    <property type="component" value="Chromosome"/>
</dbReference>
<evidence type="ECO:0000313" key="8">
    <source>
        <dbReference type="Proteomes" id="UP000018851"/>
    </source>
</evidence>
<dbReference type="InterPro" id="IPR016163">
    <property type="entry name" value="Ald_DH_C"/>
</dbReference>
<dbReference type="NCBIfam" id="TIGR03240">
    <property type="entry name" value="arg_catab_astD"/>
    <property type="match status" value="1"/>
</dbReference>
<dbReference type="PROSITE" id="PS00070">
    <property type="entry name" value="ALDEHYDE_DEHYDR_CYS"/>
    <property type="match status" value="1"/>
</dbReference>
<accession>W0A8S4</accession>
<dbReference type="SUPFAM" id="SSF53720">
    <property type="entry name" value="ALDH-like"/>
    <property type="match status" value="1"/>
</dbReference>
<evidence type="ECO:0000256" key="2">
    <source>
        <dbReference type="ARBA" id="ARBA00023002"/>
    </source>
</evidence>
<keyword evidence="3" id="KW-0520">NAD</keyword>
<dbReference type="InterPro" id="IPR015590">
    <property type="entry name" value="Aldehyde_DH_dom"/>
</dbReference>
<dbReference type="InterPro" id="IPR016162">
    <property type="entry name" value="Ald_DH_N"/>
</dbReference>
<dbReference type="Gene3D" id="3.40.309.10">
    <property type="entry name" value="Aldehyde Dehydrogenase, Chain A, domain 2"/>
    <property type="match status" value="1"/>
</dbReference>
<dbReference type="Gene3D" id="3.40.605.10">
    <property type="entry name" value="Aldehyde Dehydrogenase, Chain A, domain 1"/>
    <property type="match status" value="1"/>
</dbReference>
<dbReference type="PANTHER" id="PTHR11699">
    <property type="entry name" value="ALDEHYDE DEHYDROGENASE-RELATED"/>
    <property type="match status" value="1"/>
</dbReference>
<dbReference type="OrthoDB" id="9802947at2"/>
<dbReference type="CDD" id="cd07095">
    <property type="entry name" value="ALDH_SGSD_AstD"/>
    <property type="match status" value="1"/>
</dbReference>
<organism evidence="7 8">
    <name type="scientific">Sphingomonas sanxanigenens DSM 19645 = NX02</name>
    <dbReference type="NCBI Taxonomy" id="1123269"/>
    <lineage>
        <taxon>Bacteria</taxon>
        <taxon>Pseudomonadati</taxon>
        <taxon>Pseudomonadota</taxon>
        <taxon>Alphaproteobacteria</taxon>
        <taxon>Sphingomonadales</taxon>
        <taxon>Sphingomonadaceae</taxon>
        <taxon>Sphingomonas</taxon>
    </lineage>
</organism>
<dbReference type="AlphaFoldDB" id="W0A8S4"/>
<evidence type="ECO:0000313" key="7">
    <source>
        <dbReference type="EMBL" id="AHE54324.1"/>
    </source>
</evidence>
<proteinExistence type="inferred from homology"/>
<evidence type="ECO:0000256" key="5">
    <source>
        <dbReference type="RuleBase" id="RU003345"/>
    </source>
</evidence>
<protein>
    <recommendedName>
        <fullName evidence="6">Aldehyde dehydrogenase domain-containing protein</fullName>
    </recommendedName>
</protein>
<dbReference type="KEGG" id="ssan:NX02_13130"/>
<feature type="active site" evidence="4">
    <location>
        <position position="235"/>
    </location>
</feature>
<name>W0A8S4_9SPHN</name>
<feature type="domain" description="Aldehyde dehydrogenase" evidence="6">
    <location>
        <begin position="6"/>
        <end position="452"/>
    </location>
</feature>
<dbReference type="InterPro" id="IPR029510">
    <property type="entry name" value="Ald_DH_CS_GLU"/>
</dbReference>
<dbReference type="InterPro" id="IPR016160">
    <property type="entry name" value="Ald_DH_CS_CYS"/>
</dbReference>
<dbReference type="FunFam" id="3.40.605.10:FF:000010">
    <property type="entry name" value="N-succinylglutamate 5-semialdehyde dehydrogenase"/>
    <property type="match status" value="1"/>
</dbReference>
<dbReference type="InterPro" id="IPR017649">
    <property type="entry name" value="SuccinylGlu_semiald_DH_AstD"/>
</dbReference>
<dbReference type="RefSeq" id="WP_025292529.1">
    <property type="nucleotide sequence ID" value="NZ_CP006644.1"/>
</dbReference>
<dbReference type="EMBL" id="CP006644">
    <property type="protein sequence ID" value="AHE54324.1"/>
    <property type="molecule type" value="Genomic_DNA"/>
</dbReference>
<evidence type="ECO:0000259" key="6">
    <source>
        <dbReference type="Pfam" id="PF00171"/>
    </source>
</evidence>
<comment type="similarity">
    <text evidence="5">Belongs to the aldehyde dehydrogenase family.</text>
</comment>
<sequence length="476" mass="50251">MSDSEPAEIVSTDPITGELLWRGAPARRDEIDAAVAAARHESRSWRRVPLDDRIAIVRGFAEQVAARREAFARLIARETGKPYWEALTEADSVRAKVEISITAQAERAGRRESETAGVRAVLRHRPHGVLTVLGPYNFPAHLPNGHIVPALLAGNVVIFKPSEKAPATGLFMASLWHAAGLPPHALSVLNGDGETGKALVGHDGVDGVLFTGGVTAGQAIHHALADQPHKIVALELGGNAPLVVTEPADPEAAAHLIVQSAYISAGQRCSCARRLIVPEGAFGDSVIAALLAVVDRIRVDEPFADPPPFMSALVDNAAADAILAGQDRMIAAGAVALRRSERIAASKPLLTPGLLDVTNQSDREDREYFGPLLQLVRVADFDAALAEANATRFGLSAGLIGGGEEDYARFQDEIRAGVVNWNRPTTGAASSAPFGGVGVSGNHRPSAYYAADYCAYPVASLEADAARFRIETGLTA</sequence>
<dbReference type="eggNOG" id="COG1012">
    <property type="taxonomic scope" value="Bacteria"/>
</dbReference>
<keyword evidence="2 5" id="KW-0560">Oxidoreductase</keyword>
<keyword evidence="8" id="KW-1185">Reference proteome</keyword>
<dbReference type="GO" id="GO:0043824">
    <property type="term" value="F:succinylglutamate-semialdehyde dehydrogenase activity"/>
    <property type="evidence" value="ECO:0007669"/>
    <property type="project" value="InterPro"/>
</dbReference>
<dbReference type="HOGENOM" id="CLU_005391_1_0_5"/>
<dbReference type="STRING" id="1123269.NX02_13130"/>
<reference evidence="7 8" key="1">
    <citation type="submission" date="2013-07" db="EMBL/GenBank/DDBJ databases">
        <title>Completed genome of Sphingomonas sanxanigenens NX02.</title>
        <authorList>
            <person name="Ma T."/>
            <person name="Huang H."/>
            <person name="Wu M."/>
            <person name="Li X."/>
            <person name="Li G."/>
        </authorList>
    </citation>
    <scope>NUCLEOTIDE SEQUENCE [LARGE SCALE GENOMIC DNA]</scope>
    <source>
        <strain evidence="7 8">NX02</strain>
    </source>
</reference>
<evidence type="ECO:0000256" key="1">
    <source>
        <dbReference type="ARBA" id="ARBA00022503"/>
    </source>
</evidence>
<dbReference type="Pfam" id="PF00171">
    <property type="entry name" value="Aldedh"/>
    <property type="match status" value="1"/>
</dbReference>
<dbReference type="PROSITE" id="PS00687">
    <property type="entry name" value="ALDEHYDE_DEHYDR_GLU"/>
    <property type="match status" value="1"/>
</dbReference>
<evidence type="ECO:0000256" key="3">
    <source>
        <dbReference type="ARBA" id="ARBA00023027"/>
    </source>
</evidence>
<evidence type="ECO:0000256" key="4">
    <source>
        <dbReference type="PROSITE-ProRule" id="PRU10007"/>
    </source>
</evidence>
<dbReference type="PATRIC" id="fig|1123269.5.peg.2556"/>
<dbReference type="NCBIfam" id="NF006992">
    <property type="entry name" value="PRK09457.1"/>
    <property type="match status" value="1"/>
</dbReference>
<keyword evidence="1" id="KW-0056">Arginine metabolism</keyword>
<dbReference type="GO" id="GO:0006527">
    <property type="term" value="P:L-arginine catabolic process"/>
    <property type="evidence" value="ECO:0007669"/>
    <property type="project" value="InterPro"/>
</dbReference>